<dbReference type="Proteomes" id="UP000446768">
    <property type="component" value="Unassembled WGS sequence"/>
</dbReference>
<dbReference type="InterPro" id="IPR009492">
    <property type="entry name" value="TniQ"/>
</dbReference>
<proteinExistence type="predicted"/>
<comment type="caution">
    <text evidence="2">The sequence shown here is derived from an EMBL/GenBank/DDBJ whole genome shotgun (WGS) entry which is preliminary data.</text>
</comment>
<evidence type="ECO:0000313" key="2">
    <source>
        <dbReference type="EMBL" id="MRV70695.1"/>
    </source>
</evidence>
<sequence length="442" mass="49754">MLLLPSPLPDEIHSGYWGRIIRINGFRDEVTALYYVSAKLLAQHSNDTKPYLLEVLATAGNMPLQDFARKHTLMPYRRAIASYKPELIHGDPDDRSMIRMSGTRLARPGAYFCSACIEDDWRKYGMSYWKRKHQLPGMYTCPMHATALQYVKDDSAFIEAPARCISSSHTVDPGWARSQHDHADVQNFLQLSVALASSSQPLDLRPVRALLREKARAFGIASHPKSTAKNKLSDLIASRFPKQWLEAVFPPVLAKRQGQIFTQLDGVLYCSTCSSSIVAYLLGISVLFCSADQALEIFQSDFSASLPSVARRRRQLKKTLPDAKTIIDHYIRSRGNHPQMAREFGVSLSTIKAHLYSMGLPNLRRRGDKEQRVYVAAKNFYVHEMSLVESAENANVEIAELERVLRVAGANFSTVLTEMEPSTSMTMRLRGAVNNTYLRAPE</sequence>
<evidence type="ECO:0000259" key="1">
    <source>
        <dbReference type="Pfam" id="PF06527"/>
    </source>
</evidence>
<keyword evidence="3" id="KW-1185">Reference proteome</keyword>
<feature type="domain" description="TniQ" evidence="1">
    <location>
        <begin position="4"/>
        <end position="148"/>
    </location>
</feature>
<dbReference type="Pfam" id="PF06527">
    <property type="entry name" value="TniQ"/>
    <property type="match status" value="1"/>
</dbReference>
<dbReference type="EMBL" id="WKJJ01000002">
    <property type="protein sequence ID" value="MRV70695.1"/>
    <property type="molecule type" value="Genomic_DNA"/>
</dbReference>
<gene>
    <name evidence="2" type="ORF">GJ700_03055</name>
</gene>
<reference evidence="2 3" key="1">
    <citation type="submission" date="2019-11" db="EMBL/GenBank/DDBJ databases">
        <title>Novel species isolated from a subtropical stream in China.</title>
        <authorList>
            <person name="Lu H."/>
        </authorList>
    </citation>
    <scope>NUCLEOTIDE SEQUENCE [LARGE SCALE GENOMIC DNA]</scope>
    <source>
        <strain evidence="2 3">FT92W</strain>
    </source>
</reference>
<organism evidence="2 3">
    <name type="scientific">Pseudoduganella rivuli</name>
    <dbReference type="NCBI Taxonomy" id="2666085"/>
    <lineage>
        <taxon>Bacteria</taxon>
        <taxon>Pseudomonadati</taxon>
        <taxon>Pseudomonadota</taxon>
        <taxon>Betaproteobacteria</taxon>
        <taxon>Burkholderiales</taxon>
        <taxon>Oxalobacteraceae</taxon>
        <taxon>Telluria group</taxon>
        <taxon>Pseudoduganella</taxon>
    </lineage>
</organism>
<evidence type="ECO:0000313" key="3">
    <source>
        <dbReference type="Proteomes" id="UP000446768"/>
    </source>
</evidence>
<dbReference type="AlphaFoldDB" id="A0A7X2LPV0"/>
<protein>
    <recommendedName>
        <fullName evidence="1">TniQ domain-containing protein</fullName>
    </recommendedName>
</protein>
<accession>A0A7X2LPV0</accession>
<name>A0A7X2LPV0_9BURK</name>